<keyword evidence="4" id="KW-0545">Nucleotide biosynthesis</keyword>
<evidence type="ECO:0000256" key="5">
    <source>
        <dbReference type="ARBA" id="ARBA00022801"/>
    </source>
</evidence>
<reference evidence="13" key="1">
    <citation type="submission" date="2023-03" db="EMBL/GenBank/DDBJ databases">
        <title>Chromosome-level genomes of two armyworms, Mythimna separata and Mythimna loreyi, provide insights into the biosynthesis and reception of sex pheromones.</title>
        <authorList>
            <person name="Zhao H."/>
        </authorList>
    </citation>
    <scope>NUCLEOTIDE SEQUENCE</scope>
    <source>
        <strain evidence="13">BeijingLab</strain>
        <tissue evidence="13">Pupa</tissue>
    </source>
</reference>
<dbReference type="Proteomes" id="UP001231518">
    <property type="component" value="Chromosome 19"/>
</dbReference>
<dbReference type="Gene3D" id="3.40.140.10">
    <property type="entry name" value="Cytidine Deaminase, domain 2"/>
    <property type="match status" value="1"/>
</dbReference>
<dbReference type="EMBL" id="JARGEI010000007">
    <property type="protein sequence ID" value="KAJ8728701.1"/>
    <property type="molecule type" value="Genomic_DNA"/>
</dbReference>
<evidence type="ECO:0000313" key="14">
    <source>
        <dbReference type="Proteomes" id="UP001231518"/>
    </source>
</evidence>
<dbReference type="PROSITE" id="PS51747">
    <property type="entry name" value="CYT_DCMP_DEAMINASES_2"/>
    <property type="match status" value="1"/>
</dbReference>
<evidence type="ECO:0000256" key="3">
    <source>
        <dbReference type="ARBA" id="ARBA00022723"/>
    </source>
</evidence>
<dbReference type="CDD" id="cd01286">
    <property type="entry name" value="deoxycytidylate_deaminase"/>
    <property type="match status" value="1"/>
</dbReference>
<evidence type="ECO:0000256" key="11">
    <source>
        <dbReference type="ARBA" id="ARBA00071625"/>
    </source>
</evidence>
<dbReference type="FunFam" id="3.40.140.10:FF:000021">
    <property type="entry name" value="Deoxycytidylate deaminase"/>
    <property type="match status" value="1"/>
</dbReference>
<keyword evidence="3" id="KW-0479">Metal-binding</keyword>
<dbReference type="PANTHER" id="PTHR11086">
    <property type="entry name" value="DEOXYCYTIDYLATE DEAMINASE-RELATED"/>
    <property type="match status" value="1"/>
</dbReference>
<evidence type="ECO:0000313" key="13">
    <source>
        <dbReference type="EMBL" id="KAJ8728701.1"/>
    </source>
</evidence>
<comment type="catalytic activity">
    <reaction evidence="10">
        <text>dCMP + H2O + H(+) = dUMP + NH4(+)</text>
        <dbReference type="Rhea" id="RHEA:22924"/>
        <dbReference type="ChEBI" id="CHEBI:15377"/>
        <dbReference type="ChEBI" id="CHEBI:15378"/>
        <dbReference type="ChEBI" id="CHEBI:28938"/>
        <dbReference type="ChEBI" id="CHEBI:57566"/>
        <dbReference type="ChEBI" id="CHEBI:246422"/>
        <dbReference type="EC" id="3.5.4.12"/>
    </reaction>
</comment>
<dbReference type="GO" id="GO:0005737">
    <property type="term" value="C:cytoplasm"/>
    <property type="evidence" value="ECO:0007669"/>
    <property type="project" value="TreeGrafter"/>
</dbReference>
<dbReference type="EC" id="3.5.4.12" evidence="8"/>
<protein>
    <recommendedName>
        <fullName evidence="11">Probable deoxycytidylate deaminase</fullName>
        <ecNumber evidence="8">3.5.4.12</ecNumber>
    </recommendedName>
    <alternativeName>
        <fullName evidence="9">dCMP deaminase</fullName>
    </alternativeName>
</protein>
<keyword evidence="6" id="KW-0862">Zinc</keyword>
<sequence length="212" mass="24067">MPRITRKKQIELLIISDSEVITVTAAHTSSRLFLCCIQYTMASGNEQNKSANRLHVIDWQTYFMASAFLARHRSKDPHCQVGACIVNDDNKIIGTGYNGLPMGFDDDEFLWAKRNESKYAYVCHAVTNAIIFRNTSNVKGCTIYVTLFPSNECAKLIIQSGIKKVIYFTDVKNEGADLNAEASKRMFEAANVEYKQYEATYDFQLTFVKRQA</sequence>
<dbReference type="SUPFAM" id="SSF53927">
    <property type="entry name" value="Cytidine deaminase-like"/>
    <property type="match status" value="1"/>
</dbReference>
<evidence type="ECO:0000256" key="9">
    <source>
        <dbReference type="ARBA" id="ARBA00041763"/>
    </source>
</evidence>
<evidence type="ECO:0000259" key="12">
    <source>
        <dbReference type="PROSITE" id="PS51747"/>
    </source>
</evidence>
<name>A0AAD7YUF4_MYTSE</name>
<accession>A0AAD7YUF4</accession>
<comment type="caution">
    <text evidence="13">The sequence shown here is derived from an EMBL/GenBank/DDBJ whole genome shotgun (WGS) entry which is preliminary data.</text>
</comment>
<comment type="similarity">
    <text evidence="2">Belongs to the cytidine and deoxycytidylate deaminase family.</text>
</comment>
<dbReference type="InterPro" id="IPR015517">
    <property type="entry name" value="dCMP_deaminase-rel"/>
</dbReference>
<comment type="function">
    <text evidence="7">Supplies the nucleotide substrate for thymidylate synthetase.</text>
</comment>
<comment type="cofactor">
    <cofactor evidence="1">
        <name>Zn(2+)</name>
        <dbReference type="ChEBI" id="CHEBI:29105"/>
    </cofactor>
</comment>
<proteinExistence type="inferred from homology"/>
<dbReference type="Pfam" id="PF00383">
    <property type="entry name" value="dCMP_cyt_deam_1"/>
    <property type="match status" value="1"/>
</dbReference>
<dbReference type="PANTHER" id="PTHR11086:SF18">
    <property type="entry name" value="DEOXYCYTIDYLATE DEAMINASE"/>
    <property type="match status" value="1"/>
</dbReference>
<keyword evidence="5" id="KW-0378">Hydrolase</keyword>
<dbReference type="AlphaFoldDB" id="A0AAD7YUF4"/>
<evidence type="ECO:0000256" key="6">
    <source>
        <dbReference type="ARBA" id="ARBA00022833"/>
    </source>
</evidence>
<organism evidence="13 14">
    <name type="scientific">Mythimna separata</name>
    <name type="common">Oriental armyworm</name>
    <name type="synonym">Pseudaletia separata</name>
    <dbReference type="NCBI Taxonomy" id="271217"/>
    <lineage>
        <taxon>Eukaryota</taxon>
        <taxon>Metazoa</taxon>
        <taxon>Ecdysozoa</taxon>
        <taxon>Arthropoda</taxon>
        <taxon>Hexapoda</taxon>
        <taxon>Insecta</taxon>
        <taxon>Pterygota</taxon>
        <taxon>Neoptera</taxon>
        <taxon>Endopterygota</taxon>
        <taxon>Lepidoptera</taxon>
        <taxon>Glossata</taxon>
        <taxon>Ditrysia</taxon>
        <taxon>Noctuoidea</taxon>
        <taxon>Noctuidae</taxon>
        <taxon>Noctuinae</taxon>
        <taxon>Hadenini</taxon>
        <taxon>Mythimna</taxon>
    </lineage>
</organism>
<dbReference type="GO" id="GO:0004132">
    <property type="term" value="F:dCMP deaminase activity"/>
    <property type="evidence" value="ECO:0007669"/>
    <property type="project" value="UniProtKB-EC"/>
</dbReference>
<keyword evidence="14" id="KW-1185">Reference proteome</keyword>
<dbReference type="InterPro" id="IPR016193">
    <property type="entry name" value="Cytidine_deaminase-like"/>
</dbReference>
<dbReference type="GO" id="GO:0009165">
    <property type="term" value="P:nucleotide biosynthetic process"/>
    <property type="evidence" value="ECO:0007669"/>
    <property type="project" value="UniProtKB-KW"/>
</dbReference>
<evidence type="ECO:0000256" key="2">
    <source>
        <dbReference type="ARBA" id="ARBA00006576"/>
    </source>
</evidence>
<evidence type="ECO:0000256" key="8">
    <source>
        <dbReference type="ARBA" id="ARBA00038938"/>
    </source>
</evidence>
<evidence type="ECO:0000256" key="7">
    <source>
        <dbReference type="ARBA" id="ARBA00037036"/>
    </source>
</evidence>
<dbReference type="GO" id="GO:0046872">
    <property type="term" value="F:metal ion binding"/>
    <property type="evidence" value="ECO:0007669"/>
    <property type="project" value="UniProtKB-KW"/>
</dbReference>
<dbReference type="InterPro" id="IPR035105">
    <property type="entry name" value="Deoxycytidylate_deaminase_dom"/>
</dbReference>
<feature type="domain" description="CMP/dCMP-type deaminase" evidence="12">
    <location>
        <begin position="58"/>
        <end position="186"/>
    </location>
</feature>
<evidence type="ECO:0000256" key="10">
    <source>
        <dbReference type="ARBA" id="ARBA00052978"/>
    </source>
</evidence>
<evidence type="ECO:0000256" key="4">
    <source>
        <dbReference type="ARBA" id="ARBA00022727"/>
    </source>
</evidence>
<dbReference type="InterPro" id="IPR002125">
    <property type="entry name" value="CMP_dCMP_dom"/>
</dbReference>
<evidence type="ECO:0000256" key="1">
    <source>
        <dbReference type="ARBA" id="ARBA00001947"/>
    </source>
</evidence>
<gene>
    <name evidence="13" type="ORF">PYW07_006397</name>
</gene>